<feature type="compositionally biased region" description="Polar residues" evidence="2">
    <location>
        <begin position="140"/>
        <end position="155"/>
    </location>
</feature>
<evidence type="ECO:0000256" key="2">
    <source>
        <dbReference type="SAM" id="MobiDB-lite"/>
    </source>
</evidence>
<feature type="coiled-coil region" evidence="1">
    <location>
        <begin position="413"/>
        <end position="440"/>
    </location>
</feature>
<feature type="compositionally biased region" description="Low complexity" evidence="2">
    <location>
        <begin position="238"/>
        <end position="253"/>
    </location>
</feature>
<dbReference type="PANTHER" id="PTHR38701">
    <property type="entry name" value="CHROMOSOME 8, WHOLE GENOME SHOTGUN SEQUENCE"/>
    <property type="match status" value="1"/>
</dbReference>
<feature type="compositionally biased region" description="Basic and acidic residues" evidence="2">
    <location>
        <begin position="115"/>
        <end position="131"/>
    </location>
</feature>
<proteinExistence type="predicted"/>
<feature type="compositionally biased region" description="Polar residues" evidence="2">
    <location>
        <begin position="449"/>
        <end position="464"/>
    </location>
</feature>
<reference evidence="3" key="1">
    <citation type="submission" date="2022-11" db="EMBL/GenBank/DDBJ databases">
        <authorList>
            <person name="Petersen C."/>
        </authorList>
    </citation>
    <scope>NUCLEOTIDE SEQUENCE</scope>
    <source>
        <strain evidence="3">IBT 23319</strain>
    </source>
</reference>
<comment type="caution">
    <text evidence="3">The sequence shown here is derived from an EMBL/GenBank/DDBJ whole genome shotgun (WGS) entry which is preliminary data.</text>
</comment>
<protein>
    <submittedName>
        <fullName evidence="3">Uncharacterized protein</fullName>
    </submittedName>
</protein>
<dbReference type="PANTHER" id="PTHR38701:SF1">
    <property type="entry name" value="UP-REGULATED DURING SEPTATION PROTEIN 1 DOMAIN-CONTAINING PROTEIN"/>
    <property type="match status" value="1"/>
</dbReference>
<dbReference type="Proteomes" id="UP001147733">
    <property type="component" value="Unassembled WGS sequence"/>
</dbReference>
<evidence type="ECO:0000256" key="1">
    <source>
        <dbReference type="SAM" id="Coils"/>
    </source>
</evidence>
<feature type="region of interest" description="Disordered" evidence="2">
    <location>
        <begin position="1"/>
        <end position="318"/>
    </location>
</feature>
<evidence type="ECO:0000313" key="3">
    <source>
        <dbReference type="EMBL" id="KAJ5233237.1"/>
    </source>
</evidence>
<gene>
    <name evidence="3" type="ORF">N7469_005003</name>
</gene>
<feature type="region of interest" description="Disordered" evidence="2">
    <location>
        <begin position="602"/>
        <end position="623"/>
    </location>
</feature>
<keyword evidence="1" id="KW-0175">Coiled coil</keyword>
<dbReference type="OrthoDB" id="2555519at2759"/>
<sequence>MTDKQNNHGSLAKPFTPTLSAAFHRTNRAPLTPKLASPSPGHPAARRLAHDQPFTPSKDDSPAVAPSYLSANVTPRSGPRNTRRDATFPSPSHSPAPSPQASSQPPVGLGLAAPRRTERSPARGVKPEQSRSLRAKTLTAEGQQTSQLSRPNSFTDMAGSSPRFFHASDARSTTSSEVETSRPRPSKAPSVASFVYANGNQERESGSDDPPTMPNSGRRSGGPGSLPRPAPPARTVASPSPRLRSPRPSDTTSPPLPDKQVSFSPDITHGIEGVLQGFSSPPNPHPDRQESPSLPLPRHRKSSSIGSSSHGTYDGLKASPIIVSGNFSADGNAPVMSDQIPTLRPRVFSNGSSVSNDPHASNSMSPGTPYLPMSMSPSNPHLGMPMSPGKSEAGGEVLNARTERKIMDLEISNSSLLAINRTLEREMRKQNAELRRFRRLSRSGRLSMAPSTRSFSGNALSTASEMDEEPSDDYSEHDMSDFSDEDSVTDENAMSADSLAEHDAKHRAHDEKKFMLDLAKHQELLVDSQKMNQSLKRCLGWTEELIKEGQRALEYSVHVQDVELGGRVLAPEELGEIGESGRALLSPSTEFSSVFNSHDVSFDTFHEPDPATLPLPSSPGGTD</sequence>
<evidence type="ECO:0000313" key="4">
    <source>
        <dbReference type="Proteomes" id="UP001147733"/>
    </source>
</evidence>
<reference evidence="3" key="2">
    <citation type="journal article" date="2023" name="IMA Fungus">
        <title>Comparative genomic study of the Penicillium genus elucidates a diverse pangenome and 15 lateral gene transfer events.</title>
        <authorList>
            <person name="Petersen C."/>
            <person name="Sorensen T."/>
            <person name="Nielsen M.R."/>
            <person name="Sondergaard T.E."/>
            <person name="Sorensen J.L."/>
            <person name="Fitzpatrick D.A."/>
            <person name="Frisvad J.C."/>
            <person name="Nielsen K.L."/>
        </authorList>
    </citation>
    <scope>NUCLEOTIDE SEQUENCE</scope>
    <source>
        <strain evidence="3">IBT 23319</strain>
    </source>
</reference>
<dbReference type="RefSeq" id="XP_056500737.1">
    <property type="nucleotide sequence ID" value="XM_056643923.1"/>
</dbReference>
<dbReference type="EMBL" id="JAPQKT010000004">
    <property type="protein sequence ID" value="KAJ5233237.1"/>
    <property type="molecule type" value="Genomic_DNA"/>
</dbReference>
<organism evidence="3 4">
    <name type="scientific">Penicillium citrinum</name>
    <dbReference type="NCBI Taxonomy" id="5077"/>
    <lineage>
        <taxon>Eukaryota</taxon>
        <taxon>Fungi</taxon>
        <taxon>Dikarya</taxon>
        <taxon>Ascomycota</taxon>
        <taxon>Pezizomycotina</taxon>
        <taxon>Eurotiomycetes</taxon>
        <taxon>Eurotiomycetidae</taxon>
        <taxon>Eurotiales</taxon>
        <taxon>Aspergillaceae</taxon>
        <taxon>Penicillium</taxon>
    </lineage>
</organism>
<keyword evidence="4" id="KW-1185">Reference proteome</keyword>
<name>A0A9W9P0Q8_PENCI</name>
<feature type="region of interest" description="Disordered" evidence="2">
    <location>
        <begin position="445"/>
        <end position="490"/>
    </location>
</feature>
<dbReference type="GeneID" id="81383090"/>
<dbReference type="AlphaFoldDB" id="A0A9W9P0Q8"/>
<accession>A0A9W9P0Q8</accession>